<evidence type="ECO:0000313" key="5">
    <source>
        <dbReference type="Proteomes" id="UP001341281"/>
    </source>
</evidence>
<dbReference type="SMART" id="SM00220">
    <property type="entry name" value="S_TKc"/>
    <property type="match status" value="1"/>
</dbReference>
<name>A0AAQ3UQZ9_PASNO</name>
<dbReference type="Gene3D" id="1.10.510.10">
    <property type="entry name" value="Transferase(Phosphotransferase) domain 1"/>
    <property type="match status" value="1"/>
</dbReference>
<dbReference type="PROSITE" id="PS00108">
    <property type="entry name" value="PROTEIN_KINASE_ST"/>
    <property type="match status" value="1"/>
</dbReference>
<protein>
    <recommendedName>
        <fullName evidence="3">Protein kinase domain-containing protein</fullName>
    </recommendedName>
</protein>
<dbReference type="PROSITE" id="PS50011">
    <property type="entry name" value="PROTEIN_KINASE_DOM"/>
    <property type="match status" value="1"/>
</dbReference>
<dbReference type="PROSITE" id="PS50294">
    <property type="entry name" value="WD_REPEATS_REGION"/>
    <property type="match status" value="2"/>
</dbReference>
<dbReference type="FunFam" id="1.10.510.10:FF:000870">
    <property type="entry name" value="OSJNBa0016N04.16-like protein"/>
    <property type="match status" value="1"/>
</dbReference>
<dbReference type="GO" id="GO:0004672">
    <property type="term" value="F:protein kinase activity"/>
    <property type="evidence" value="ECO:0007669"/>
    <property type="project" value="InterPro"/>
</dbReference>
<dbReference type="PROSITE" id="PS50082">
    <property type="entry name" value="WD_REPEATS_2"/>
    <property type="match status" value="2"/>
</dbReference>
<keyword evidence="1" id="KW-0853">WD repeat</keyword>
<dbReference type="Proteomes" id="UP001341281">
    <property type="component" value="Chromosome 10"/>
</dbReference>
<evidence type="ECO:0000256" key="2">
    <source>
        <dbReference type="SAM" id="MobiDB-lite"/>
    </source>
</evidence>
<dbReference type="PANTHER" id="PTHR45707:SF81">
    <property type="entry name" value="PROTEIN KINASE DOMAIN-CONTAINING PROTEIN"/>
    <property type="match status" value="1"/>
</dbReference>
<dbReference type="SUPFAM" id="SSF50978">
    <property type="entry name" value="WD40 repeat-like"/>
    <property type="match status" value="1"/>
</dbReference>
<accession>A0AAQ3UQZ9</accession>
<keyword evidence="5" id="KW-1185">Reference proteome</keyword>
<feature type="region of interest" description="Disordered" evidence="2">
    <location>
        <begin position="89"/>
        <end position="138"/>
    </location>
</feature>
<evidence type="ECO:0000313" key="4">
    <source>
        <dbReference type="EMBL" id="WVZ96616.1"/>
    </source>
</evidence>
<dbReference type="InterPro" id="IPR011009">
    <property type="entry name" value="Kinase-like_dom_sf"/>
</dbReference>
<feature type="repeat" description="WD" evidence="1">
    <location>
        <begin position="500"/>
        <end position="532"/>
    </location>
</feature>
<dbReference type="InterPro" id="IPR008271">
    <property type="entry name" value="Ser/Thr_kinase_AS"/>
</dbReference>
<dbReference type="PANTHER" id="PTHR45707">
    <property type="entry name" value="C2 CALCIUM/LIPID-BINDING PLANT PHOSPHORIBOSYLTRANSFERASE FAMILY PROTEIN"/>
    <property type="match status" value="1"/>
</dbReference>
<gene>
    <name evidence="4" type="ORF">U9M48_042232</name>
</gene>
<dbReference type="InterPro" id="IPR000719">
    <property type="entry name" value="Prot_kinase_dom"/>
</dbReference>
<dbReference type="InterPro" id="IPR015943">
    <property type="entry name" value="WD40/YVTN_repeat-like_dom_sf"/>
</dbReference>
<dbReference type="EMBL" id="CP144754">
    <property type="protein sequence ID" value="WVZ96616.1"/>
    <property type="molecule type" value="Genomic_DNA"/>
</dbReference>
<feature type="repeat" description="WD" evidence="1">
    <location>
        <begin position="629"/>
        <end position="670"/>
    </location>
</feature>
<dbReference type="AlphaFoldDB" id="A0AAQ3UQZ9"/>
<reference evidence="4 5" key="1">
    <citation type="submission" date="2024-02" db="EMBL/GenBank/DDBJ databases">
        <title>High-quality chromosome-scale genome assembly of Pensacola bahiagrass (Paspalum notatum Flugge var. saurae).</title>
        <authorList>
            <person name="Vega J.M."/>
            <person name="Podio M."/>
            <person name="Orjuela J."/>
            <person name="Siena L.A."/>
            <person name="Pessino S.C."/>
            <person name="Combes M.C."/>
            <person name="Mariac C."/>
            <person name="Albertini E."/>
            <person name="Pupilli F."/>
            <person name="Ortiz J.P.A."/>
            <person name="Leblanc O."/>
        </authorList>
    </citation>
    <scope>NUCLEOTIDE SEQUENCE [LARGE SCALE GENOMIC DNA]</scope>
    <source>
        <strain evidence="4">R1</strain>
        <tissue evidence="4">Leaf</tissue>
    </source>
</reference>
<evidence type="ECO:0000256" key="1">
    <source>
        <dbReference type="PROSITE-ProRule" id="PRU00221"/>
    </source>
</evidence>
<feature type="compositionally biased region" description="Polar residues" evidence="2">
    <location>
        <begin position="119"/>
        <end position="134"/>
    </location>
</feature>
<dbReference type="Gene3D" id="2.130.10.10">
    <property type="entry name" value="YVTN repeat-like/Quinoprotein amine dehydrogenase"/>
    <property type="match status" value="1"/>
</dbReference>
<dbReference type="Pfam" id="PF00069">
    <property type="entry name" value="Pkinase"/>
    <property type="match status" value="1"/>
</dbReference>
<feature type="domain" description="Protein kinase" evidence="3">
    <location>
        <begin position="1"/>
        <end position="405"/>
    </location>
</feature>
<dbReference type="Pfam" id="PF00400">
    <property type="entry name" value="WD40"/>
    <property type="match status" value="3"/>
</dbReference>
<proteinExistence type="predicted"/>
<dbReference type="GO" id="GO:0005524">
    <property type="term" value="F:ATP binding"/>
    <property type="evidence" value="ECO:0007669"/>
    <property type="project" value="InterPro"/>
</dbReference>
<sequence length="707" mass="79093">MFGKTATAISVLCVRYCTSGSRKRDCYFCPLRQVLYRWQQRAWARVTIAKHFLPCIHTVASLYSVYLLRHYVFQRQKRAVKKAKNDYNYGTEQQHGPAAGLAKTPAKNPQRRSAYPNAGQDSNAVSSGMGSGTNNDRDTLEKKLEDQTTTPVSLPLEFLKAITCNFSDDRELGYCAESKWEAMKLPSGNYVMVQIPAWLLCFEYQCNGSLDKHVSDESSGLDWDKRYEIIKGVCRGLHYLHEECHIVHLDLKPQNILMDAMMVPKIADFGLSRLLGEQKSRTVTANCAGTVGYMSKEYIDRGIISSKADIFSLGVIIIEILTGSRDYPNIDEITEISPKSYTEKVVGSWRNRLGTASSMYTSLEVHIQQVEQCVSIALKCLESDYKKRPSSLEIVQILNAAEPKGWSVENSTRGSLANQEPQLQQQAKQLHCSTVSAALQLQRSAASAAHPITPIIIPRENGHINVTSIDMHPTKPWILTNHYSGSVLIWDYDLQTIKSFKADDTGIWSLAIHPTESYVLSSSCDGQIKLWDWEQGWMCIRKFVERSPLCQVKFHPKDANIFVSVSSYQAKIWNICSSRCESTLFEIPDVKCLDYIFAQGGPLRLIISHYSKDMATILDYHSGTCVQTLKGHRDPVSAACSHPDIPVLLTGTNGGTVHLWNSSTFELKGTLNCGLGPVKAIAYLKGSRRIAIGHEGGLAITEIYHDR</sequence>
<evidence type="ECO:0000259" key="3">
    <source>
        <dbReference type="PROSITE" id="PS50011"/>
    </source>
</evidence>
<dbReference type="SUPFAM" id="SSF56112">
    <property type="entry name" value="Protein kinase-like (PK-like)"/>
    <property type="match status" value="1"/>
</dbReference>
<dbReference type="SMART" id="SM00320">
    <property type="entry name" value="WD40"/>
    <property type="match status" value="5"/>
</dbReference>
<dbReference type="InterPro" id="IPR001680">
    <property type="entry name" value="WD40_rpt"/>
</dbReference>
<organism evidence="4 5">
    <name type="scientific">Paspalum notatum var. saurae</name>
    <dbReference type="NCBI Taxonomy" id="547442"/>
    <lineage>
        <taxon>Eukaryota</taxon>
        <taxon>Viridiplantae</taxon>
        <taxon>Streptophyta</taxon>
        <taxon>Embryophyta</taxon>
        <taxon>Tracheophyta</taxon>
        <taxon>Spermatophyta</taxon>
        <taxon>Magnoliopsida</taxon>
        <taxon>Liliopsida</taxon>
        <taxon>Poales</taxon>
        <taxon>Poaceae</taxon>
        <taxon>PACMAD clade</taxon>
        <taxon>Panicoideae</taxon>
        <taxon>Andropogonodae</taxon>
        <taxon>Paspaleae</taxon>
        <taxon>Paspalinae</taxon>
        <taxon>Paspalum</taxon>
    </lineage>
</organism>
<dbReference type="InterPro" id="IPR036322">
    <property type="entry name" value="WD40_repeat_dom_sf"/>
</dbReference>